<dbReference type="GO" id="GO:0005634">
    <property type="term" value="C:nucleus"/>
    <property type="evidence" value="ECO:0007669"/>
    <property type="project" value="TreeGrafter"/>
</dbReference>
<dbReference type="AlphaFoldDB" id="A0AAN9Y895"/>
<evidence type="ECO:0000259" key="4">
    <source>
        <dbReference type="SMART" id="SM00474"/>
    </source>
</evidence>
<dbReference type="Proteomes" id="UP001367676">
    <property type="component" value="Unassembled WGS sequence"/>
</dbReference>
<name>A0AAN9Y895_9HEMI</name>
<dbReference type="InterPro" id="IPR036397">
    <property type="entry name" value="RNaseH_sf"/>
</dbReference>
<comment type="caution">
    <text evidence="5">The sequence shown here is derived from an EMBL/GenBank/DDBJ whole genome shotgun (WGS) entry which is preliminary data.</text>
</comment>
<dbReference type="SMART" id="SM00474">
    <property type="entry name" value="35EXOc"/>
    <property type="match status" value="1"/>
</dbReference>
<keyword evidence="6" id="KW-1185">Reference proteome</keyword>
<dbReference type="GO" id="GO:0003676">
    <property type="term" value="F:nucleic acid binding"/>
    <property type="evidence" value="ECO:0007669"/>
    <property type="project" value="InterPro"/>
</dbReference>
<reference evidence="5 6" key="1">
    <citation type="submission" date="2024-03" db="EMBL/GenBank/DDBJ databases">
        <title>Adaptation during the transition from Ophiocordyceps entomopathogen to insect associate is accompanied by gene loss and intensified selection.</title>
        <authorList>
            <person name="Ward C.M."/>
            <person name="Onetto C.A."/>
            <person name="Borneman A.R."/>
        </authorList>
    </citation>
    <scope>NUCLEOTIDE SEQUENCE [LARGE SCALE GENOMIC DNA]</scope>
    <source>
        <strain evidence="5">AWRI1</strain>
        <tissue evidence="5">Single Adult Female</tissue>
    </source>
</reference>
<dbReference type="SUPFAM" id="SSF53098">
    <property type="entry name" value="Ribonuclease H-like"/>
    <property type="match status" value="1"/>
</dbReference>
<dbReference type="InterPro" id="IPR002562">
    <property type="entry name" value="3'-5'_exonuclease_dom"/>
</dbReference>
<evidence type="ECO:0000256" key="1">
    <source>
        <dbReference type="ARBA" id="ARBA00022722"/>
    </source>
</evidence>
<dbReference type="Pfam" id="PF01612">
    <property type="entry name" value="DNA_pol_A_exo1"/>
    <property type="match status" value="1"/>
</dbReference>
<keyword evidence="3" id="KW-0269">Exonuclease</keyword>
<sequence length="248" mass="28447">MNCGTFEDGFYTNSSRKSAKFSSLSKPISQLLVIHEADDVIEAVEQIYQRSSSYPVIGLDCEWTPCHRKKQKPDVALLQIATQDGYCVLFRTCFMKEVPSPLLKLLADRRIVKVGVGIFHDGLFLKDKFPQMRVNSRLDLRHLSRYCKIHSKRESLAALTHALLPFELQKKNVLSYKWEKDLSDEMVLYAALDALAAVLIFDKLLPLFHEKISEEPFHETTQLNLIEKYFLEAGSPFVQFLDTKVKSS</sequence>
<dbReference type="Gene3D" id="3.30.420.10">
    <property type="entry name" value="Ribonuclease H-like superfamily/Ribonuclease H"/>
    <property type="match status" value="1"/>
</dbReference>
<evidence type="ECO:0000256" key="2">
    <source>
        <dbReference type="ARBA" id="ARBA00022801"/>
    </source>
</evidence>
<dbReference type="InterPro" id="IPR051132">
    <property type="entry name" value="3-5_Exonuclease_domain"/>
</dbReference>
<evidence type="ECO:0000256" key="3">
    <source>
        <dbReference type="ARBA" id="ARBA00022839"/>
    </source>
</evidence>
<dbReference type="CDD" id="cd06141">
    <property type="entry name" value="WRN_exo"/>
    <property type="match status" value="1"/>
</dbReference>
<dbReference type="PANTHER" id="PTHR13620:SF104">
    <property type="entry name" value="EXONUCLEASE 3'-5' DOMAIN-CONTAINING PROTEIN 2"/>
    <property type="match status" value="1"/>
</dbReference>
<gene>
    <name evidence="5" type="ORF">V9T40_006725</name>
</gene>
<dbReference type="GO" id="GO:0008408">
    <property type="term" value="F:3'-5' exonuclease activity"/>
    <property type="evidence" value="ECO:0007669"/>
    <property type="project" value="InterPro"/>
</dbReference>
<accession>A0AAN9Y895</accession>
<evidence type="ECO:0000313" key="5">
    <source>
        <dbReference type="EMBL" id="KAK7602751.1"/>
    </source>
</evidence>
<keyword evidence="1" id="KW-0540">Nuclease</keyword>
<evidence type="ECO:0000313" key="6">
    <source>
        <dbReference type="Proteomes" id="UP001367676"/>
    </source>
</evidence>
<dbReference type="InterPro" id="IPR012337">
    <property type="entry name" value="RNaseH-like_sf"/>
</dbReference>
<protein>
    <recommendedName>
        <fullName evidence="4">3'-5' exonuclease domain-containing protein</fullName>
    </recommendedName>
</protein>
<dbReference type="GO" id="GO:0005737">
    <property type="term" value="C:cytoplasm"/>
    <property type="evidence" value="ECO:0007669"/>
    <property type="project" value="TreeGrafter"/>
</dbReference>
<dbReference type="PANTHER" id="PTHR13620">
    <property type="entry name" value="3-5 EXONUCLEASE"/>
    <property type="match status" value="1"/>
</dbReference>
<proteinExistence type="predicted"/>
<dbReference type="EMBL" id="JBBCAQ010000007">
    <property type="protein sequence ID" value="KAK7602751.1"/>
    <property type="molecule type" value="Genomic_DNA"/>
</dbReference>
<organism evidence="5 6">
    <name type="scientific">Parthenolecanium corni</name>
    <dbReference type="NCBI Taxonomy" id="536013"/>
    <lineage>
        <taxon>Eukaryota</taxon>
        <taxon>Metazoa</taxon>
        <taxon>Ecdysozoa</taxon>
        <taxon>Arthropoda</taxon>
        <taxon>Hexapoda</taxon>
        <taxon>Insecta</taxon>
        <taxon>Pterygota</taxon>
        <taxon>Neoptera</taxon>
        <taxon>Paraneoptera</taxon>
        <taxon>Hemiptera</taxon>
        <taxon>Sternorrhyncha</taxon>
        <taxon>Coccoidea</taxon>
        <taxon>Coccidae</taxon>
        <taxon>Parthenolecanium</taxon>
    </lineage>
</organism>
<feature type="domain" description="3'-5' exonuclease" evidence="4">
    <location>
        <begin position="31"/>
        <end position="209"/>
    </location>
</feature>
<dbReference type="GO" id="GO:0006139">
    <property type="term" value="P:nucleobase-containing compound metabolic process"/>
    <property type="evidence" value="ECO:0007669"/>
    <property type="project" value="InterPro"/>
</dbReference>
<keyword evidence="2" id="KW-0378">Hydrolase</keyword>